<evidence type="ECO:0008006" key="3">
    <source>
        <dbReference type="Google" id="ProtNLM"/>
    </source>
</evidence>
<dbReference type="AlphaFoldDB" id="A0A6N9HFU8"/>
<dbReference type="SUPFAM" id="SSF51161">
    <property type="entry name" value="Trimeric LpxA-like enzymes"/>
    <property type="match status" value="1"/>
</dbReference>
<dbReference type="InterPro" id="IPR011004">
    <property type="entry name" value="Trimer_LpxA-like_sf"/>
</dbReference>
<protein>
    <recommendedName>
        <fullName evidence="3">Polymer-forming cytoskeletal protein</fullName>
    </recommendedName>
</protein>
<dbReference type="Proteomes" id="UP000448575">
    <property type="component" value="Unassembled WGS sequence"/>
</dbReference>
<dbReference type="Gene3D" id="2.160.10.10">
    <property type="entry name" value="Hexapeptide repeat proteins"/>
    <property type="match status" value="1"/>
</dbReference>
<name>A0A6N9HFU8_9BURK</name>
<evidence type="ECO:0000313" key="1">
    <source>
        <dbReference type="EMBL" id="MYN02326.1"/>
    </source>
</evidence>
<reference evidence="1 2" key="1">
    <citation type="submission" date="2019-12" db="EMBL/GenBank/DDBJ databases">
        <title>Novel species isolated from a subtropical stream in China.</title>
        <authorList>
            <person name="Lu H."/>
        </authorList>
    </citation>
    <scope>NUCLEOTIDE SEQUENCE [LARGE SCALE GENOMIC DNA]</scope>
    <source>
        <strain evidence="1 2">DS3</strain>
    </source>
</reference>
<gene>
    <name evidence="1" type="ORF">GTP41_09465</name>
</gene>
<proteinExistence type="predicted"/>
<dbReference type="RefSeq" id="WP_161025336.1">
    <property type="nucleotide sequence ID" value="NZ_WWCJ01000006.1"/>
</dbReference>
<organism evidence="1 2">
    <name type="scientific">Pseudoduganella guangdongensis</name>
    <dbReference type="NCBI Taxonomy" id="2692179"/>
    <lineage>
        <taxon>Bacteria</taxon>
        <taxon>Pseudomonadati</taxon>
        <taxon>Pseudomonadota</taxon>
        <taxon>Betaproteobacteria</taxon>
        <taxon>Burkholderiales</taxon>
        <taxon>Oxalobacteraceae</taxon>
        <taxon>Telluria group</taxon>
        <taxon>Pseudoduganella</taxon>
    </lineage>
</organism>
<accession>A0A6N9HFU8</accession>
<dbReference type="EMBL" id="WWCJ01000006">
    <property type="protein sequence ID" value="MYN02326.1"/>
    <property type="molecule type" value="Genomic_DNA"/>
</dbReference>
<keyword evidence="2" id="KW-1185">Reference proteome</keyword>
<sequence length="365" mass="38390">MSWTVLFFASLALLFILPLLPALLEWRLKRDALPLRVVREHDGNITHFAKRFHEFVTARFAQALDEAAASAAPRLGRLDTGDAYQLIGAAGVPAMPPQAPGQSVDVLLLGAAGLQLGGGTLYEKEVYARADIRCGDGNSFRALLAGGDIVLGAACDVLRWAHSDHRLVAGARSRLFGRVSAERELVLHGDTRFGRMHAPTIRFGDTAPAGTVPAPVAAWQHTPLQRPDHLLDDAAGRWLLGGDWALPERAHHAGSLVARGSMAVGAQAWVEGSIKCHGDMVVQAGARIDGALVCSGNMTIGAGCVIGGPLVCEQTIAIEAGTVLGSLAVETTATANEIRVREGAVVHGTVWARELGYVAPAGNVG</sequence>
<evidence type="ECO:0000313" key="2">
    <source>
        <dbReference type="Proteomes" id="UP000448575"/>
    </source>
</evidence>
<comment type="caution">
    <text evidence="1">The sequence shown here is derived from an EMBL/GenBank/DDBJ whole genome shotgun (WGS) entry which is preliminary data.</text>
</comment>